<dbReference type="EMBL" id="AWSU01000068">
    <property type="protein sequence ID" value="ERI79559.1"/>
    <property type="molecule type" value="Genomic_DNA"/>
</dbReference>
<name>A0ABC9U1U8_CLOSY</name>
<evidence type="ECO:0000313" key="1">
    <source>
        <dbReference type="EMBL" id="ERI79559.1"/>
    </source>
</evidence>
<protein>
    <submittedName>
        <fullName evidence="1">Uncharacterized protein</fullName>
    </submittedName>
</protein>
<accession>A0ABC9U1U8</accession>
<dbReference type="Proteomes" id="UP000016491">
    <property type="component" value="Unassembled WGS sequence"/>
</dbReference>
<comment type="caution">
    <text evidence="1">The sequence shown here is derived from an EMBL/GenBank/DDBJ whole genome shotgun (WGS) entry which is preliminary data.</text>
</comment>
<organism evidence="1 2">
    <name type="scientific">[Clostridium] symbiosum ATCC 14940</name>
    <dbReference type="NCBI Taxonomy" id="411472"/>
    <lineage>
        <taxon>Bacteria</taxon>
        <taxon>Bacillati</taxon>
        <taxon>Bacillota</taxon>
        <taxon>Clostridia</taxon>
        <taxon>Lachnospirales</taxon>
        <taxon>Lachnospiraceae</taxon>
        <taxon>Otoolea</taxon>
    </lineage>
</organism>
<evidence type="ECO:0000313" key="2">
    <source>
        <dbReference type="Proteomes" id="UP000016491"/>
    </source>
</evidence>
<proteinExistence type="predicted"/>
<sequence length="130" mass="15116">MGKYIFRKRKFRMETERYIVNFYSVGDKQFGITDVKKLWIAAALVEEAGCGVFINGVIESMELICDTIDRCGMDSIGVRIIATRNPVLCRDREVYYHAFRKIVLDVKKKLGNPYVTISMLNTNYFYFDSI</sequence>
<reference evidence="1 2" key="1">
    <citation type="submission" date="2013-07" db="EMBL/GenBank/DDBJ databases">
        <authorList>
            <person name="Weinstock G."/>
            <person name="Sodergren E."/>
            <person name="Wylie T."/>
            <person name="Fulton L."/>
            <person name="Fulton R."/>
            <person name="Fronick C."/>
            <person name="O'Laughlin M."/>
            <person name="Godfrey J."/>
            <person name="Miner T."/>
            <person name="Herter B."/>
            <person name="Appelbaum E."/>
            <person name="Cordes M."/>
            <person name="Lek S."/>
            <person name="Wollam A."/>
            <person name="Pepin K.H."/>
            <person name="Palsikar V.B."/>
            <person name="Mitreva M."/>
            <person name="Wilson R.K."/>
        </authorList>
    </citation>
    <scope>NUCLEOTIDE SEQUENCE [LARGE SCALE GENOMIC DNA]</scope>
    <source>
        <strain evidence="1 2">ATCC 14940</strain>
    </source>
</reference>
<dbReference type="AlphaFoldDB" id="A0ABC9U1U8"/>
<gene>
    <name evidence="1" type="ORF">CLOSYM_00813</name>
</gene>